<evidence type="ECO:0000256" key="1">
    <source>
        <dbReference type="ARBA" id="ARBA00022723"/>
    </source>
</evidence>
<keyword evidence="6" id="KW-1185">Reference proteome</keyword>
<dbReference type="InterPro" id="IPR001965">
    <property type="entry name" value="Znf_PHD"/>
</dbReference>
<protein>
    <recommendedName>
        <fullName evidence="4">Zinc finger PHD-type domain-containing protein</fullName>
    </recommendedName>
</protein>
<dbReference type="GO" id="GO:0008270">
    <property type="term" value="F:zinc ion binding"/>
    <property type="evidence" value="ECO:0007669"/>
    <property type="project" value="UniProtKB-KW"/>
</dbReference>
<dbReference type="InterPro" id="IPR052819">
    <property type="entry name" value="Chromatin_regulatory_protein"/>
</dbReference>
<evidence type="ECO:0000256" key="3">
    <source>
        <dbReference type="ARBA" id="ARBA00022833"/>
    </source>
</evidence>
<evidence type="ECO:0000259" key="4">
    <source>
        <dbReference type="SMART" id="SM00249"/>
    </source>
</evidence>
<feature type="domain" description="Zinc finger PHD-type" evidence="4">
    <location>
        <begin position="9"/>
        <end position="57"/>
    </location>
</feature>
<keyword evidence="2" id="KW-0863">Zinc-finger</keyword>
<accession>A0A2G4T957</accession>
<name>A0A2G4T957_RHIZD</name>
<keyword evidence="3" id="KW-0862">Zinc</keyword>
<dbReference type="Proteomes" id="UP000242254">
    <property type="component" value="Unassembled WGS sequence"/>
</dbReference>
<proteinExistence type="predicted"/>
<organism evidence="5 6">
    <name type="scientific">Rhizopus microsporus ATCC 52813</name>
    <dbReference type="NCBI Taxonomy" id="1340429"/>
    <lineage>
        <taxon>Eukaryota</taxon>
        <taxon>Fungi</taxon>
        <taxon>Fungi incertae sedis</taxon>
        <taxon>Mucoromycota</taxon>
        <taxon>Mucoromycotina</taxon>
        <taxon>Mucoromycetes</taxon>
        <taxon>Mucorales</taxon>
        <taxon>Mucorineae</taxon>
        <taxon>Rhizopodaceae</taxon>
        <taxon>Rhizopus</taxon>
    </lineage>
</organism>
<dbReference type="InterPro" id="IPR019787">
    <property type="entry name" value="Znf_PHD-finger"/>
</dbReference>
<evidence type="ECO:0000313" key="6">
    <source>
        <dbReference type="Proteomes" id="UP000242254"/>
    </source>
</evidence>
<evidence type="ECO:0000256" key="2">
    <source>
        <dbReference type="ARBA" id="ARBA00022771"/>
    </source>
</evidence>
<dbReference type="PANTHER" id="PTHR47636">
    <property type="entry name" value="TRANSCRIPTIONAL REGULATORY PROTEIN RCO1"/>
    <property type="match status" value="1"/>
</dbReference>
<dbReference type="GO" id="GO:0006357">
    <property type="term" value="P:regulation of transcription by RNA polymerase II"/>
    <property type="evidence" value="ECO:0007669"/>
    <property type="project" value="TreeGrafter"/>
</dbReference>
<dbReference type="STRING" id="1340429.A0A2G4T957"/>
<dbReference type="Pfam" id="PF00628">
    <property type="entry name" value="PHD"/>
    <property type="match status" value="1"/>
</dbReference>
<dbReference type="GeneID" id="35438845"/>
<dbReference type="AlphaFoldDB" id="A0A2G4T957"/>
<gene>
    <name evidence="5" type="ORF">RHIMIDRAFT_232969</name>
</gene>
<evidence type="ECO:0000313" key="5">
    <source>
        <dbReference type="EMBL" id="PHZ17543.1"/>
    </source>
</evidence>
<keyword evidence="1" id="KW-0479">Metal-binding</keyword>
<dbReference type="PANTHER" id="PTHR47636:SF1">
    <property type="entry name" value="TRANSCRIPTIONAL REGULATORY PROTEIN RCO1"/>
    <property type="match status" value="1"/>
</dbReference>
<dbReference type="EMBL" id="KZ303842">
    <property type="protein sequence ID" value="PHZ17543.1"/>
    <property type="molecule type" value="Genomic_DNA"/>
</dbReference>
<dbReference type="RefSeq" id="XP_023471251.1">
    <property type="nucleotide sequence ID" value="XM_023607855.1"/>
</dbReference>
<dbReference type="Gene3D" id="3.30.40.10">
    <property type="entry name" value="Zinc/RING finger domain, C3HC4 (zinc finger)"/>
    <property type="match status" value="1"/>
</dbReference>
<dbReference type="InterPro" id="IPR011011">
    <property type="entry name" value="Znf_FYVE_PHD"/>
</dbReference>
<sequence>MSTDSQPEICYRCRKGPPETKRELFQCNYCSLLWHTSCLSPPFNLVSGKDWMCPQHHEHLQPSKHRRSSAAVELNDEIVMFETADEVMRYGGTVYSVPAKTIEDEFIRYSRRFRRYSSNSAFYINKGNEYSLNNCNQTSIQYGTAQSDGIQMLLDAAAEAEQLSIKEDAEQKKYKAIEELISIVGEDTLIEMLSR</sequence>
<reference evidence="5 6" key="1">
    <citation type="journal article" date="2016" name="Proc. Natl. Acad. Sci. U.S.A.">
        <title>Lipid metabolic changes in an early divergent fungus govern the establishment of a mutualistic symbiosis with endobacteria.</title>
        <authorList>
            <person name="Lastovetsky O.A."/>
            <person name="Gaspar M.L."/>
            <person name="Mondo S.J."/>
            <person name="LaButti K.M."/>
            <person name="Sandor L."/>
            <person name="Grigoriev I.V."/>
            <person name="Henry S.A."/>
            <person name="Pawlowska T.E."/>
        </authorList>
    </citation>
    <scope>NUCLEOTIDE SEQUENCE [LARGE SCALE GENOMIC DNA]</scope>
    <source>
        <strain evidence="5 6">ATCC 52813</strain>
    </source>
</reference>
<dbReference type="InterPro" id="IPR013083">
    <property type="entry name" value="Znf_RING/FYVE/PHD"/>
</dbReference>
<dbReference type="SUPFAM" id="SSF57903">
    <property type="entry name" value="FYVE/PHD zinc finger"/>
    <property type="match status" value="1"/>
</dbReference>
<dbReference type="GO" id="GO:0032221">
    <property type="term" value="C:Rpd3S complex"/>
    <property type="evidence" value="ECO:0007669"/>
    <property type="project" value="TreeGrafter"/>
</dbReference>
<dbReference type="SMART" id="SM00249">
    <property type="entry name" value="PHD"/>
    <property type="match status" value="1"/>
</dbReference>